<sequence>MLKKMLCAAVIGLFALGLFSPMTVYAEDVVDDAVLYNTQDDTTTSTDDSYNYDWETEWNTTWNDLNNTETTTDLTDEEAAALGVFATMFGGAMLVISLVFALAGYIYYSLTLMVTAKKLNVPNTWMAWVPIANVFLAIKCADQRAWTFLLFLVPLVNLGYAIYIYMKIAERRGFQSWLGLLMLVPIANIILPGYLAWAEPKKSA</sequence>
<keyword evidence="2" id="KW-0732">Signal</keyword>
<dbReference type="Pfam" id="PF18936">
    <property type="entry name" value="DUF5684"/>
    <property type="match status" value="1"/>
</dbReference>
<proteinExistence type="predicted"/>
<keyword evidence="1" id="KW-0812">Transmembrane</keyword>
<dbReference type="AlphaFoldDB" id="A0A0G0Q6C1"/>
<evidence type="ECO:0000256" key="2">
    <source>
        <dbReference type="SAM" id="SignalP"/>
    </source>
</evidence>
<feature type="transmembrane region" description="Helical" evidence="1">
    <location>
        <begin position="177"/>
        <end position="197"/>
    </location>
</feature>
<dbReference type="STRING" id="1619100.UT34_C0001G0010"/>
<evidence type="ECO:0000313" key="3">
    <source>
        <dbReference type="EMBL" id="KKR05970.1"/>
    </source>
</evidence>
<gene>
    <name evidence="3" type="ORF">UT34_C0001G0010</name>
</gene>
<accession>A0A0G0Q6C1</accession>
<feature type="transmembrane region" description="Helical" evidence="1">
    <location>
        <begin position="144"/>
        <end position="165"/>
    </location>
</feature>
<feature type="chain" id="PRO_5002534114" evidence="2">
    <location>
        <begin position="27"/>
        <end position="204"/>
    </location>
</feature>
<feature type="transmembrane region" description="Helical" evidence="1">
    <location>
        <begin position="79"/>
        <end position="108"/>
    </location>
</feature>
<evidence type="ECO:0000313" key="4">
    <source>
        <dbReference type="Proteomes" id="UP000034799"/>
    </source>
</evidence>
<reference evidence="3 4" key="1">
    <citation type="journal article" date="2015" name="Nature">
        <title>rRNA introns, odd ribosomes, and small enigmatic genomes across a large radiation of phyla.</title>
        <authorList>
            <person name="Brown C.T."/>
            <person name="Hug L.A."/>
            <person name="Thomas B.C."/>
            <person name="Sharon I."/>
            <person name="Castelle C.J."/>
            <person name="Singh A."/>
            <person name="Wilkins M.J."/>
            <person name="Williams K.H."/>
            <person name="Banfield J.F."/>
        </authorList>
    </citation>
    <scope>NUCLEOTIDE SEQUENCE [LARGE SCALE GENOMIC DNA]</scope>
</reference>
<name>A0A0G0Q6C1_9BACT</name>
<evidence type="ECO:0000256" key="1">
    <source>
        <dbReference type="SAM" id="Phobius"/>
    </source>
</evidence>
<keyword evidence="1" id="KW-1133">Transmembrane helix</keyword>
<feature type="signal peptide" evidence="2">
    <location>
        <begin position="1"/>
        <end position="26"/>
    </location>
</feature>
<keyword evidence="1" id="KW-0472">Membrane</keyword>
<dbReference type="EMBL" id="LBWK01000001">
    <property type="protein sequence ID" value="KKR05970.1"/>
    <property type="molecule type" value="Genomic_DNA"/>
</dbReference>
<feature type="transmembrane region" description="Helical" evidence="1">
    <location>
        <begin position="120"/>
        <end position="138"/>
    </location>
</feature>
<comment type="caution">
    <text evidence="3">The sequence shown here is derived from an EMBL/GenBank/DDBJ whole genome shotgun (WGS) entry which is preliminary data.</text>
</comment>
<dbReference type="Proteomes" id="UP000034799">
    <property type="component" value="Unassembled WGS sequence"/>
</dbReference>
<dbReference type="InterPro" id="IPR043739">
    <property type="entry name" value="DUF5684"/>
</dbReference>
<dbReference type="PATRIC" id="fig|1619100.3.peg.11"/>
<protein>
    <submittedName>
        <fullName evidence="3">Uncharacterized protein</fullName>
    </submittedName>
</protein>
<organism evidence="3 4">
    <name type="scientific">candidate division WS6 bacterium GW2011_GWF2_39_15</name>
    <dbReference type="NCBI Taxonomy" id="1619100"/>
    <lineage>
        <taxon>Bacteria</taxon>
        <taxon>Candidatus Dojkabacteria</taxon>
    </lineage>
</organism>